<keyword evidence="1" id="KW-0645">Protease</keyword>
<keyword evidence="12" id="KW-1185">Reference proteome</keyword>
<reference evidence="9" key="1">
    <citation type="submission" date="2021-02" db="EMBL/GenBank/DDBJ databases">
        <authorList>
            <person name="Nowell W R."/>
        </authorList>
    </citation>
    <scope>NUCLEOTIDE SEQUENCE</scope>
</reference>
<dbReference type="Proteomes" id="UP000677228">
    <property type="component" value="Unassembled WGS sequence"/>
</dbReference>
<evidence type="ECO:0000256" key="4">
    <source>
        <dbReference type="ARBA" id="ARBA00022833"/>
    </source>
</evidence>
<proteinExistence type="inferred from homology"/>
<keyword evidence="4" id="KW-0862">Zinc</keyword>
<organism evidence="9 12">
    <name type="scientific">Didymodactylos carnosus</name>
    <dbReference type="NCBI Taxonomy" id="1234261"/>
    <lineage>
        <taxon>Eukaryota</taxon>
        <taxon>Metazoa</taxon>
        <taxon>Spiralia</taxon>
        <taxon>Gnathifera</taxon>
        <taxon>Rotifera</taxon>
        <taxon>Eurotatoria</taxon>
        <taxon>Bdelloidea</taxon>
        <taxon>Philodinida</taxon>
        <taxon>Philodinidae</taxon>
        <taxon>Didymodactylos</taxon>
    </lineage>
</organism>
<dbReference type="PIRSF" id="PIRSF026671">
    <property type="entry name" value="AA_dipeptidase"/>
    <property type="match status" value="1"/>
</dbReference>
<dbReference type="PANTHER" id="PTHR43126:SF1">
    <property type="entry name" value="D-ALANYL-D-ALANINE DIPEPTIDASE"/>
    <property type="match status" value="1"/>
</dbReference>
<dbReference type="GO" id="GO:0008237">
    <property type="term" value="F:metallopeptidase activity"/>
    <property type="evidence" value="ECO:0007669"/>
    <property type="project" value="UniProtKB-KW"/>
</dbReference>
<dbReference type="Proteomes" id="UP000682733">
    <property type="component" value="Unassembled WGS sequence"/>
</dbReference>
<keyword evidence="2" id="KW-0479">Metal-binding</keyword>
<evidence type="ECO:0000256" key="7">
    <source>
        <dbReference type="ARBA" id="ARBA00023316"/>
    </source>
</evidence>
<dbReference type="Gene3D" id="3.30.1380.10">
    <property type="match status" value="1"/>
</dbReference>
<dbReference type="Proteomes" id="UP000663829">
    <property type="component" value="Unassembled WGS sequence"/>
</dbReference>
<dbReference type="Pfam" id="PF01427">
    <property type="entry name" value="Peptidase_M15"/>
    <property type="match status" value="2"/>
</dbReference>
<dbReference type="EMBL" id="CAJOBC010083838">
    <property type="protein sequence ID" value="CAF4307638.1"/>
    <property type="molecule type" value="Genomic_DNA"/>
</dbReference>
<dbReference type="SUPFAM" id="SSF55166">
    <property type="entry name" value="Hedgehog/DD-peptidase"/>
    <property type="match status" value="1"/>
</dbReference>
<dbReference type="InterPro" id="IPR000755">
    <property type="entry name" value="A_A_dipeptidase"/>
</dbReference>
<accession>A0A815MTJ3</accession>
<dbReference type="HAMAP" id="MF_01924">
    <property type="entry name" value="A_A_dipeptidase"/>
    <property type="match status" value="1"/>
</dbReference>
<dbReference type="GO" id="GO:0016805">
    <property type="term" value="F:dipeptidase activity"/>
    <property type="evidence" value="ECO:0007669"/>
    <property type="project" value="UniProtKB-KW"/>
</dbReference>
<evidence type="ECO:0000313" key="8">
    <source>
        <dbReference type="EMBL" id="CAF1262148.1"/>
    </source>
</evidence>
<keyword evidence="6" id="KW-0482">Metalloprotease</keyword>
<dbReference type="PANTHER" id="PTHR43126">
    <property type="entry name" value="D-ALANYL-D-ALANINE DIPEPTIDASE"/>
    <property type="match status" value="1"/>
</dbReference>
<evidence type="ECO:0000313" key="9">
    <source>
        <dbReference type="EMBL" id="CAF1427635.1"/>
    </source>
</evidence>
<evidence type="ECO:0000313" key="10">
    <source>
        <dbReference type="EMBL" id="CAF4068620.1"/>
    </source>
</evidence>
<dbReference type="EMBL" id="CAJNOQ010018404">
    <property type="protein sequence ID" value="CAF1427635.1"/>
    <property type="molecule type" value="Genomic_DNA"/>
</dbReference>
<dbReference type="GO" id="GO:0046872">
    <property type="term" value="F:metal ion binding"/>
    <property type="evidence" value="ECO:0007669"/>
    <property type="project" value="UniProtKB-KW"/>
</dbReference>
<sequence>MIHDPLPQGFVYLNTIVPDIQVSLRYATIENFMGTHADGYLKNVSIMTERAALGLKHVQEMLRKDNCELVIYDTYRPQKAVDHFKRWSQDVHDQIKKKSYYPRINKEDAFTLGYIAEKSGHTRGSTVDLSIIPLGEKVHTVDVIDKSLNDGFHIWFLDDGTVNMGSSFDLFDNASHTNSTLVSEEEHQLRMYLKRIMEQANFTNYPLEWWHYTLNNEPFPETYFDFDINTNDIVGVKEQVQRDL</sequence>
<dbReference type="CDD" id="cd14817">
    <property type="entry name" value="D-Ala-D-Ala_dipeptidase_VanX"/>
    <property type="match status" value="1"/>
</dbReference>
<keyword evidence="3" id="KW-0378">Hydrolase</keyword>
<name>A0A815MTJ3_9BILA</name>
<dbReference type="GO" id="GO:0006508">
    <property type="term" value="P:proteolysis"/>
    <property type="evidence" value="ECO:0007669"/>
    <property type="project" value="UniProtKB-KW"/>
</dbReference>
<keyword evidence="7" id="KW-0961">Cell wall biogenesis/degradation</keyword>
<dbReference type="EMBL" id="CAJOBA010038888">
    <property type="protein sequence ID" value="CAF4068620.1"/>
    <property type="molecule type" value="Genomic_DNA"/>
</dbReference>
<gene>
    <name evidence="9" type="ORF">GPM918_LOCUS33893</name>
    <name evidence="8" type="ORF">OVA965_LOCUS26781</name>
    <name evidence="11" type="ORF">SRO942_LOCUS34590</name>
    <name evidence="10" type="ORF">TMI583_LOCUS27522</name>
</gene>
<evidence type="ECO:0000313" key="12">
    <source>
        <dbReference type="Proteomes" id="UP000663829"/>
    </source>
</evidence>
<evidence type="ECO:0000313" key="11">
    <source>
        <dbReference type="EMBL" id="CAF4307638.1"/>
    </source>
</evidence>
<evidence type="ECO:0008006" key="13">
    <source>
        <dbReference type="Google" id="ProtNLM"/>
    </source>
</evidence>
<evidence type="ECO:0000256" key="3">
    <source>
        <dbReference type="ARBA" id="ARBA00022801"/>
    </source>
</evidence>
<dbReference type="GO" id="GO:0071555">
    <property type="term" value="P:cell wall organization"/>
    <property type="evidence" value="ECO:0007669"/>
    <property type="project" value="UniProtKB-KW"/>
</dbReference>
<dbReference type="AlphaFoldDB" id="A0A815MTJ3"/>
<dbReference type="OrthoDB" id="2314329at2759"/>
<keyword evidence="5" id="KW-0224">Dipeptidase</keyword>
<comment type="caution">
    <text evidence="9">The sequence shown here is derived from an EMBL/GenBank/DDBJ whole genome shotgun (WGS) entry which is preliminary data.</text>
</comment>
<evidence type="ECO:0000256" key="6">
    <source>
        <dbReference type="ARBA" id="ARBA00023049"/>
    </source>
</evidence>
<dbReference type="EMBL" id="CAJNOK010017332">
    <property type="protein sequence ID" value="CAF1262148.1"/>
    <property type="molecule type" value="Genomic_DNA"/>
</dbReference>
<dbReference type="InterPro" id="IPR009045">
    <property type="entry name" value="Zn_M74/Hedgehog-like"/>
</dbReference>
<dbReference type="Proteomes" id="UP000681722">
    <property type="component" value="Unassembled WGS sequence"/>
</dbReference>
<protein>
    <recommendedName>
        <fullName evidence="13">D-Ala-D-Ala dipeptidase</fullName>
    </recommendedName>
</protein>
<evidence type="ECO:0000256" key="5">
    <source>
        <dbReference type="ARBA" id="ARBA00022997"/>
    </source>
</evidence>
<evidence type="ECO:0000256" key="2">
    <source>
        <dbReference type="ARBA" id="ARBA00022723"/>
    </source>
</evidence>
<evidence type="ECO:0000256" key="1">
    <source>
        <dbReference type="ARBA" id="ARBA00022670"/>
    </source>
</evidence>